<dbReference type="Pfam" id="PF03444">
    <property type="entry name" value="WHD_HrcA"/>
    <property type="match status" value="1"/>
</dbReference>
<name>A0A096BD42_9BURK</name>
<comment type="function">
    <text evidence="5">Negative regulator of class I heat shock genes (grpE-dnaK-dnaJ and groELS operons). Prevents heat-shock induction of these operons.</text>
</comment>
<dbReference type="InterPro" id="IPR036388">
    <property type="entry name" value="WH-like_DNA-bd_sf"/>
</dbReference>
<evidence type="ECO:0000256" key="3">
    <source>
        <dbReference type="ARBA" id="ARBA00023016"/>
    </source>
</evidence>
<dbReference type="Pfam" id="PF01628">
    <property type="entry name" value="HrcA"/>
    <property type="match status" value="1"/>
</dbReference>
<dbReference type="Gene3D" id="3.30.390.60">
    <property type="entry name" value="Heat-inducible transcription repressor hrca homolog, domain 3"/>
    <property type="match status" value="1"/>
</dbReference>
<dbReference type="InterPro" id="IPR002571">
    <property type="entry name" value="HrcA"/>
</dbReference>
<keyword evidence="3 5" id="KW-0346">Stress response</keyword>
<dbReference type="Gene3D" id="3.30.450.40">
    <property type="match status" value="1"/>
</dbReference>
<accession>A0A096BD42</accession>
<dbReference type="AlphaFoldDB" id="A0A096BD42"/>
<keyword evidence="9" id="KW-1185">Reference proteome</keyword>
<evidence type="ECO:0000256" key="5">
    <source>
        <dbReference type="HAMAP-Rule" id="MF_00081"/>
    </source>
</evidence>
<comment type="caution">
    <text evidence="8">The sequence shown here is derived from an EMBL/GenBank/DDBJ whole genome shotgun (WGS) entry which is preliminary data.</text>
</comment>
<dbReference type="HAMAP" id="MF_00081">
    <property type="entry name" value="HrcA"/>
    <property type="match status" value="1"/>
</dbReference>
<dbReference type="Proteomes" id="UP000029629">
    <property type="component" value="Unassembled WGS sequence"/>
</dbReference>
<sequence length="376" mass="41405">MLDERAHALLQAIVERYIQEGSPVGSKSLSSLFSLSPATIRSVMGELESVGLIHSPHTSAGRVPTPKGYRLFVDHLLSSNADKFNQDFNLEQDFSQALLQDLFCEIKIDSGRDVAKEPFMTQGAATDLAASLVHAFDGVDPKTAFSTAVDMVSELTKFAGVVMIPQPSQVVKHIDFIQLSKTRVLLVIVTPEGDVQNRIFYVDKEYQSSELQYAANYFNQHFSGKSFAEVLTALSSELNQLQSDISHLMRAAFEGSVQAKEESESVHIRGEHRLLGVSDLTADMDRLRQLFQLFEEKTELYQLMDVSSRSQGVQIFIGGDSQLLPMGDMSVIAAPYQLNGKIIGALGVIGPSRMAYQRVITIVDVTAKLLSKAVSR</sequence>
<protein>
    <recommendedName>
        <fullName evidence="5">Heat-inducible transcription repressor HrcA</fullName>
    </recommendedName>
</protein>
<dbReference type="GO" id="GO:0045892">
    <property type="term" value="P:negative regulation of DNA-templated transcription"/>
    <property type="evidence" value="ECO:0007669"/>
    <property type="project" value="UniProtKB-UniRule"/>
</dbReference>
<dbReference type="PIRSF" id="PIRSF005485">
    <property type="entry name" value="HrcA"/>
    <property type="match status" value="1"/>
</dbReference>
<keyword evidence="4 5" id="KW-0804">Transcription</keyword>
<keyword evidence="2 5" id="KW-0805">Transcription regulation</keyword>
<evidence type="ECO:0000256" key="1">
    <source>
        <dbReference type="ARBA" id="ARBA00022491"/>
    </source>
</evidence>
<dbReference type="PANTHER" id="PTHR34824">
    <property type="entry name" value="HEAT-INDUCIBLE TRANSCRIPTION REPRESSOR HRCA"/>
    <property type="match status" value="1"/>
</dbReference>
<dbReference type="InterPro" id="IPR021153">
    <property type="entry name" value="HrcA_C"/>
</dbReference>
<dbReference type="SUPFAM" id="SSF55781">
    <property type="entry name" value="GAF domain-like"/>
    <property type="match status" value="1"/>
</dbReference>
<evidence type="ECO:0000256" key="2">
    <source>
        <dbReference type="ARBA" id="ARBA00023015"/>
    </source>
</evidence>
<evidence type="ECO:0000256" key="4">
    <source>
        <dbReference type="ARBA" id="ARBA00023163"/>
    </source>
</evidence>
<organism evidence="8 9">
    <name type="scientific">Oligella urethralis DNF00040</name>
    <dbReference type="NCBI Taxonomy" id="1401065"/>
    <lineage>
        <taxon>Bacteria</taxon>
        <taxon>Pseudomonadati</taxon>
        <taxon>Pseudomonadota</taxon>
        <taxon>Betaproteobacteria</taxon>
        <taxon>Burkholderiales</taxon>
        <taxon>Alcaligenaceae</taxon>
        <taxon>Oligella</taxon>
    </lineage>
</organism>
<dbReference type="InterPro" id="IPR023120">
    <property type="entry name" value="WHTH_transcript_rep_HrcA_IDD"/>
</dbReference>
<comment type="similarity">
    <text evidence="5">Belongs to the HrcA family.</text>
</comment>
<dbReference type="eggNOG" id="COG1420">
    <property type="taxonomic scope" value="Bacteria"/>
</dbReference>
<gene>
    <name evidence="5" type="primary">hrcA</name>
    <name evidence="8" type="ORF">HMPREF2130_04805</name>
</gene>
<dbReference type="InterPro" id="IPR005104">
    <property type="entry name" value="WHTH_HrcA_DNA-bd"/>
</dbReference>
<proteinExistence type="inferred from homology"/>
<dbReference type="RefSeq" id="WP_018025713.1">
    <property type="nucleotide sequence ID" value="NZ_JRNI01000017.1"/>
</dbReference>
<dbReference type="InterPro" id="IPR029016">
    <property type="entry name" value="GAF-like_dom_sf"/>
</dbReference>
<dbReference type="PANTHER" id="PTHR34824:SF1">
    <property type="entry name" value="HEAT-INDUCIBLE TRANSCRIPTION REPRESSOR HRCA"/>
    <property type="match status" value="1"/>
</dbReference>
<dbReference type="GO" id="GO:0003677">
    <property type="term" value="F:DNA binding"/>
    <property type="evidence" value="ECO:0007669"/>
    <property type="project" value="InterPro"/>
</dbReference>
<dbReference type="SUPFAM" id="SSF46785">
    <property type="entry name" value="Winged helix' DNA-binding domain"/>
    <property type="match status" value="1"/>
</dbReference>
<dbReference type="InterPro" id="IPR036390">
    <property type="entry name" value="WH_DNA-bd_sf"/>
</dbReference>
<dbReference type="GeneID" id="93428362"/>
<feature type="domain" description="Heat-inducible transcription repressor HrcA C-terminal" evidence="6">
    <location>
        <begin position="145"/>
        <end position="360"/>
    </location>
</feature>
<dbReference type="OrthoDB" id="9783139at2"/>
<evidence type="ECO:0000313" key="8">
    <source>
        <dbReference type="EMBL" id="KGF31104.1"/>
    </source>
</evidence>
<keyword evidence="1 5" id="KW-0678">Repressor</keyword>
<feature type="domain" description="Winged helix-turn-helix transcription repressor HrcA DNA-binding" evidence="7">
    <location>
        <begin position="5"/>
        <end position="71"/>
    </location>
</feature>
<dbReference type="EMBL" id="JRNI01000017">
    <property type="protein sequence ID" value="KGF31104.1"/>
    <property type="molecule type" value="Genomic_DNA"/>
</dbReference>
<dbReference type="Gene3D" id="1.10.10.10">
    <property type="entry name" value="Winged helix-like DNA-binding domain superfamily/Winged helix DNA-binding domain"/>
    <property type="match status" value="1"/>
</dbReference>
<evidence type="ECO:0000313" key="9">
    <source>
        <dbReference type="Proteomes" id="UP000029629"/>
    </source>
</evidence>
<evidence type="ECO:0000259" key="7">
    <source>
        <dbReference type="Pfam" id="PF03444"/>
    </source>
</evidence>
<reference evidence="8 9" key="1">
    <citation type="submission" date="2014-07" db="EMBL/GenBank/DDBJ databases">
        <authorList>
            <person name="McCorrison J."/>
            <person name="Sanka R."/>
            <person name="Torralba M."/>
            <person name="Gillis M."/>
            <person name="Haft D.H."/>
            <person name="Methe B."/>
            <person name="Sutton G."/>
            <person name="Nelson K.E."/>
        </authorList>
    </citation>
    <scope>NUCLEOTIDE SEQUENCE [LARGE SCALE GENOMIC DNA]</scope>
    <source>
        <strain evidence="8 9">DNF00040</strain>
    </source>
</reference>
<evidence type="ECO:0000259" key="6">
    <source>
        <dbReference type="Pfam" id="PF01628"/>
    </source>
</evidence>